<dbReference type="PANTHER" id="PTHR30399">
    <property type="entry name" value="UNCHARACTERIZED PROTEIN YGJP"/>
    <property type="match status" value="1"/>
</dbReference>
<dbReference type="RefSeq" id="WP_146572515.1">
    <property type="nucleotide sequence ID" value="NZ_CP042306.1"/>
</dbReference>
<dbReference type="KEGG" id="spai:FPZ24_12585"/>
<dbReference type="EMBL" id="CP042306">
    <property type="protein sequence ID" value="QDZ08216.1"/>
    <property type="molecule type" value="Genomic_DNA"/>
</dbReference>
<name>A0A5B8LJR0_9SPHN</name>
<accession>A0A5B8LJR0</accession>
<dbReference type="Proteomes" id="UP000315673">
    <property type="component" value="Chromosome"/>
</dbReference>
<dbReference type="Pfam" id="PF01863">
    <property type="entry name" value="YgjP-like"/>
    <property type="match status" value="1"/>
</dbReference>
<dbReference type="AlphaFoldDB" id="A0A5B8LJR0"/>
<dbReference type="CDD" id="cd07344">
    <property type="entry name" value="M48_yhfN_like"/>
    <property type="match status" value="1"/>
</dbReference>
<dbReference type="PANTHER" id="PTHR30399:SF1">
    <property type="entry name" value="UTP PYROPHOSPHATASE"/>
    <property type="match status" value="1"/>
</dbReference>
<evidence type="ECO:0000313" key="2">
    <source>
        <dbReference type="EMBL" id="QDZ08216.1"/>
    </source>
</evidence>
<keyword evidence="3" id="KW-1185">Reference proteome</keyword>
<evidence type="ECO:0000313" key="3">
    <source>
        <dbReference type="Proteomes" id="UP000315673"/>
    </source>
</evidence>
<feature type="domain" description="YgjP-like metallopeptidase" evidence="1">
    <location>
        <begin position="23"/>
        <end position="231"/>
    </location>
</feature>
<gene>
    <name evidence="2" type="ORF">FPZ24_12585</name>
</gene>
<dbReference type="InterPro" id="IPR053136">
    <property type="entry name" value="UTP_pyrophosphatase-like"/>
</dbReference>
<dbReference type="Gene3D" id="3.30.2010.10">
    <property type="entry name" value="Metalloproteases ('zincins'), catalytic domain"/>
    <property type="match status" value="1"/>
</dbReference>
<organism evidence="2 3">
    <name type="scientific">Sphingomonas panacisoli</name>
    <dbReference type="NCBI Taxonomy" id="1813879"/>
    <lineage>
        <taxon>Bacteria</taxon>
        <taxon>Pseudomonadati</taxon>
        <taxon>Pseudomonadota</taxon>
        <taxon>Alphaproteobacteria</taxon>
        <taxon>Sphingomonadales</taxon>
        <taxon>Sphingomonadaceae</taxon>
        <taxon>Sphingomonas</taxon>
    </lineage>
</organism>
<dbReference type="OrthoDB" id="9795402at2"/>
<protein>
    <submittedName>
        <fullName evidence="2">M48 family metallopeptidase</fullName>
    </submittedName>
</protein>
<sequence>MINGVVLLGATDIPYTVSYSGRRTLGISVQPSGALTVAAPRGTSLAVIEERLKRRGAWILKSIRDFDRFRPRTPERHYVAGESHRYLGRQYRLLVSPNAARGVVLTRDHIEVGGISTDETSRIRNRLINWYQREARRIMEVRFDACWAKHGSGLRPRLIVRPMEKRWGSLSASGRSLILNRRLVEADVDAIDFVIVHELCHLTYHHHGPAFEALLGARMPDWRDRKARLERWMM</sequence>
<proteinExistence type="predicted"/>
<reference evidence="2 3" key="1">
    <citation type="submission" date="2019-07" db="EMBL/GenBank/DDBJ databases">
        <title>Full genome sequence of Sphingomonas sp. 4R-6-7(HKS19).</title>
        <authorList>
            <person name="Im W.-T."/>
        </authorList>
    </citation>
    <scope>NUCLEOTIDE SEQUENCE [LARGE SCALE GENOMIC DNA]</scope>
    <source>
        <strain evidence="2 3">HKS19</strain>
    </source>
</reference>
<evidence type="ECO:0000259" key="1">
    <source>
        <dbReference type="Pfam" id="PF01863"/>
    </source>
</evidence>
<dbReference type="InterPro" id="IPR002725">
    <property type="entry name" value="YgjP-like_metallopeptidase"/>
</dbReference>